<accession>A0A0F6ZLU0</accession>
<dbReference type="AlphaFoldDB" id="A0A0F6ZLU0"/>
<dbReference type="SUPFAM" id="SSF52540">
    <property type="entry name" value="P-loop containing nucleoside triphosphate hydrolases"/>
    <property type="match status" value="2"/>
</dbReference>
<dbReference type="GO" id="GO:0016887">
    <property type="term" value="F:ATP hydrolysis activity"/>
    <property type="evidence" value="ECO:0007669"/>
    <property type="project" value="InterPro"/>
</dbReference>
<gene>
    <name evidence="1" type="primary">yheS</name>
    <name evidence="1" type="ORF">NCTC10146_00483</name>
</gene>
<dbReference type="InterPro" id="IPR032781">
    <property type="entry name" value="ABC_tran_Xtn"/>
</dbReference>
<dbReference type="GO" id="GO:0005524">
    <property type="term" value="F:ATP binding"/>
    <property type="evidence" value="ECO:0007669"/>
    <property type="project" value="UniProtKB-KW"/>
</dbReference>
<dbReference type="PANTHER" id="PTHR42855">
    <property type="entry name" value="ABC TRANSPORTER ATP-BINDING SUBUNIT"/>
    <property type="match status" value="1"/>
</dbReference>
<keyword evidence="1" id="KW-0067">ATP-binding</keyword>
<dbReference type="Pfam" id="PF00005">
    <property type="entry name" value="ABC_tran"/>
    <property type="match status" value="2"/>
</dbReference>
<dbReference type="RefSeq" id="WP_004794741.1">
    <property type="nucleotide sequence ID" value="NZ_CP011368.1"/>
</dbReference>
<evidence type="ECO:0000313" key="1">
    <source>
        <dbReference type="EMBL" id="VEU69018.1"/>
    </source>
</evidence>
<organism evidence="1 2">
    <name type="scientific">Mycoplasmopsis canis</name>
    <dbReference type="NCBI Taxonomy" id="29555"/>
    <lineage>
        <taxon>Bacteria</taxon>
        <taxon>Bacillati</taxon>
        <taxon>Mycoplasmatota</taxon>
        <taxon>Mycoplasmoidales</taxon>
        <taxon>Metamycoplasmataceae</taxon>
        <taxon>Mycoplasmopsis</taxon>
    </lineage>
</organism>
<dbReference type="InterPro" id="IPR027417">
    <property type="entry name" value="P-loop_NTPase"/>
</dbReference>
<keyword evidence="1" id="KW-0547">Nucleotide-binding</keyword>
<reference evidence="1 2" key="1">
    <citation type="submission" date="2019-01" db="EMBL/GenBank/DDBJ databases">
        <authorList>
            <consortium name="Pathogen Informatics"/>
        </authorList>
    </citation>
    <scope>NUCLEOTIDE SEQUENCE [LARGE SCALE GENOMIC DNA]</scope>
    <source>
        <strain evidence="1 2">NCTC10146</strain>
    </source>
</reference>
<protein>
    <submittedName>
        <fullName evidence="1">ABC transporter ATP-binding protein</fullName>
    </submittedName>
</protein>
<dbReference type="PANTHER" id="PTHR42855:SF2">
    <property type="entry name" value="DRUG RESISTANCE ABC TRANSPORTER,ATP-BINDING PROTEIN"/>
    <property type="match status" value="1"/>
</dbReference>
<dbReference type="STRING" id="29555.AAW50_01335"/>
<dbReference type="Pfam" id="PF12848">
    <property type="entry name" value="ABC_tran_Xtn"/>
    <property type="match status" value="1"/>
</dbReference>
<dbReference type="KEGG" id="mcas:AAW50_01335"/>
<dbReference type="InterPro" id="IPR003593">
    <property type="entry name" value="AAA+_ATPase"/>
</dbReference>
<dbReference type="InterPro" id="IPR051309">
    <property type="entry name" value="ABCF_ATPase"/>
</dbReference>
<dbReference type="PROSITE" id="PS50893">
    <property type="entry name" value="ABC_TRANSPORTER_2"/>
    <property type="match status" value="2"/>
</dbReference>
<name>A0A0F6ZLU0_9BACT</name>
<dbReference type="EMBL" id="LR215010">
    <property type="protein sequence ID" value="VEU69018.1"/>
    <property type="molecule type" value="Genomic_DNA"/>
</dbReference>
<dbReference type="CDD" id="cd03221">
    <property type="entry name" value="ABCF_EF-3"/>
    <property type="match status" value="2"/>
</dbReference>
<dbReference type="Proteomes" id="UP000290495">
    <property type="component" value="Chromosome"/>
</dbReference>
<dbReference type="eggNOG" id="COG0488">
    <property type="taxonomic scope" value="Bacteria"/>
</dbReference>
<sequence>MLEVQNLSKIFSDKKLFEGVNLKFTEGNTYGVIGANGAGKSTFLKIISGQIEATSGQVIKEKNKRISVLSQDHNAYDSYNVTDVVIMGNTDLYEVMQEKDAIYANPDATMDDYTRAGELEEKFGDLGGWTAENDAQELLSNLSIPKDKWNVPMSELTANQKIKVLLAKALFGNPDILIMDEPTNHLDLRSIRWLENFLIDYENVVIVVSHDSDFLDAICTHIVDIDYNEAKIYTGNYSFWKQSSELAREMMKQSNVKKEAQMEKLKEFIARFSANASKSKQATSRKKALEKITLDEIKPSNRKYPFVRWEMNRDHGKQILNVEGLTFKNENGDTLFENVSFSLKPGEKMVIVGDDDIAKTRLLECIFGVRKPTSGTIEWGQTITPSYFPNDNSKFFETDETILEWISKWPLENKEKENQENDDARMRGFLGRMLFSNDTVFKKVKVTSGGEKARLMFSRMMLLESNFLILDQPLDHLDTESIDSVIEGVNGYRGGVIFTTYNRAFVNQCADVILELQSPQKSFIFRGTLEEYEQIMQDQ</sequence>
<dbReference type="FunFam" id="3.40.50.300:FF:000011">
    <property type="entry name" value="Putative ABC transporter ATP-binding component"/>
    <property type="match status" value="1"/>
</dbReference>
<proteinExistence type="predicted"/>
<dbReference type="HOGENOM" id="CLU_000604_36_0_14"/>
<dbReference type="InterPro" id="IPR003439">
    <property type="entry name" value="ABC_transporter-like_ATP-bd"/>
</dbReference>
<evidence type="ECO:0000313" key="2">
    <source>
        <dbReference type="Proteomes" id="UP000290495"/>
    </source>
</evidence>
<dbReference type="Gene3D" id="3.40.50.300">
    <property type="entry name" value="P-loop containing nucleotide triphosphate hydrolases"/>
    <property type="match status" value="2"/>
</dbReference>
<dbReference type="SMART" id="SM00382">
    <property type="entry name" value="AAA"/>
    <property type="match status" value="2"/>
</dbReference>